<sequence>MLYTVPPTPFSIPVSVSGEDLSSLINSFLQQENLLNEDKQVDFDFLIAGQYITETLQQHTQDVGTEDVVEIEYIEKQAAPWPEKMMLQNDWVSSIAVLNGCILSGSYDNVVYLWDMQGNCLESVNEHTQAVKAVDWIKKDKEKAVFISSSLDQTIQICECPLNEGRSSCLYVCKGHTKSVDCLAVHPNKMKCDVLNFIPLNFTEKDIRHNQDFINLSTTLQKDLLGIYEHSMKRFDESSSEDSDFNGEDYWRRSPTGTFRFQGLHLSESESSEDEQFLSNARTLQDHLPVDKDSLEECVRGLHEVLPSDISRARLTEIALAADCDINRALNHYFS</sequence>
<gene>
    <name evidence="5" type="ORF">PACLA_8A077227</name>
</gene>
<evidence type="ECO:0000313" key="6">
    <source>
        <dbReference type="Proteomes" id="UP001152795"/>
    </source>
</evidence>
<evidence type="ECO:0000256" key="2">
    <source>
        <dbReference type="ARBA" id="ARBA00022574"/>
    </source>
</evidence>
<reference evidence="5" key="1">
    <citation type="submission" date="2020-04" db="EMBL/GenBank/DDBJ databases">
        <authorList>
            <person name="Alioto T."/>
            <person name="Alioto T."/>
            <person name="Gomez Garrido J."/>
        </authorList>
    </citation>
    <scope>NUCLEOTIDE SEQUENCE</scope>
    <source>
        <strain evidence="5">A484AB</strain>
    </source>
</reference>
<evidence type="ECO:0000256" key="4">
    <source>
        <dbReference type="ARBA" id="ARBA00023242"/>
    </source>
</evidence>
<dbReference type="PANTHER" id="PTHR19855">
    <property type="entry name" value="WD40 REPEAT PROTEIN 12, 37"/>
    <property type="match status" value="1"/>
</dbReference>
<name>A0A6S7I6W4_PARCT</name>
<comment type="subcellular location">
    <subcellularLocation>
        <location evidence="1">Nucleus</location>
    </subcellularLocation>
</comment>
<evidence type="ECO:0000256" key="3">
    <source>
        <dbReference type="ARBA" id="ARBA00022737"/>
    </source>
</evidence>
<dbReference type="PANTHER" id="PTHR19855:SF11">
    <property type="entry name" value="RIBOSOME BIOGENESIS PROTEIN WDR12"/>
    <property type="match status" value="1"/>
</dbReference>
<dbReference type="InterPro" id="IPR012972">
    <property type="entry name" value="NLE"/>
</dbReference>
<dbReference type="Gene3D" id="1.10.8.10">
    <property type="entry name" value="DNA helicase RuvA subunit, C-terminal domain"/>
    <property type="match status" value="1"/>
</dbReference>
<dbReference type="InterPro" id="IPR037189">
    <property type="entry name" value="HBS1-like_N_sf"/>
</dbReference>
<dbReference type="InterPro" id="IPR001680">
    <property type="entry name" value="WD40_rpt"/>
</dbReference>
<dbReference type="InterPro" id="IPR036322">
    <property type="entry name" value="WD40_repeat_dom_sf"/>
</dbReference>
<dbReference type="Proteomes" id="UP001152795">
    <property type="component" value="Unassembled WGS sequence"/>
</dbReference>
<dbReference type="InterPro" id="IPR015943">
    <property type="entry name" value="WD40/YVTN_repeat-like_dom_sf"/>
</dbReference>
<comment type="caution">
    <text evidence="5">The sequence shown here is derived from an EMBL/GenBank/DDBJ whole genome shotgun (WGS) entry which is preliminary data.</text>
</comment>
<dbReference type="GO" id="GO:0005634">
    <property type="term" value="C:nucleus"/>
    <property type="evidence" value="ECO:0007669"/>
    <property type="project" value="UniProtKB-SubCell"/>
</dbReference>
<protein>
    <submittedName>
        <fullName evidence="5">Ribosome biogenesis WDR12 homolog</fullName>
    </submittedName>
</protein>
<dbReference type="EMBL" id="CACRXK020008227">
    <property type="protein sequence ID" value="CAB4014274.1"/>
    <property type="molecule type" value="Genomic_DNA"/>
</dbReference>
<evidence type="ECO:0000256" key="1">
    <source>
        <dbReference type="ARBA" id="ARBA00004123"/>
    </source>
</evidence>
<proteinExistence type="predicted"/>
<organism evidence="5 6">
    <name type="scientific">Paramuricea clavata</name>
    <name type="common">Red gorgonian</name>
    <name type="synonym">Violescent sea-whip</name>
    <dbReference type="NCBI Taxonomy" id="317549"/>
    <lineage>
        <taxon>Eukaryota</taxon>
        <taxon>Metazoa</taxon>
        <taxon>Cnidaria</taxon>
        <taxon>Anthozoa</taxon>
        <taxon>Octocorallia</taxon>
        <taxon>Malacalcyonacea</taxon>
        <taxon>Plexauridae</taxon>
        <taxon>Paramuricea</taxon>
    </lineage>
</organism>
<dbReference type="SUPFAM" id="SSF109732">
    <property type="entry name" value="HBS1-like domain"/>
    <property type="match status" value="1"/>
</dbReference>
<evidence type="ECO:0000313" key="5">
    <source>
        <dbReference type="EMBL" id="CAB4014274.1"/>
    </source>
</evidence>
<dbReference type="Pfam" id="PF00400">
    <property type="entry name" value="WD40"/>
    <property type="match status" value="2"/>
</dbReference>
<keyword evidence="3" id="KW-0677">Repeat</keyword>
<dbReference type="Pfam" id="PF08154">
    <property type="entry name" value="NLE"/>
    <property type="match status" value="1"/>
</dbReference>
<keyword evidence="2" id="KW-0853">WD repeat</keyword>
<keyword evidence="4" id="KW-0539">Nucleus</keyword>
<dbReference type="SMART" id="SM00320">
    <property type="entry name" value="WD40"/>
    <property type="match status" value="2"/>
</dbReference>
<keyword evidence="6" id="KW-1185">Reference proteome</keyword>
<dbReference type="AlphaFoldDB" id="A0A6S7I6W4"/>
<dbReference type="SUPFAM" id="SSF50978">
    <property type="entry name" value="WD40 repeat-like"/>
    <property type="match status" value="1"/>
</dbReference>
<dbReference type="OrthoDB" id="10251381at2759"/>
<dbReference type="Gene3D" id="2.130.10.10">
    <property type="entry name" value="YVTN repeat-like/Quinoprotein amine dehydrogenase"/>
    <property type="match status" value="1"/>
</dbReference>
<accession>A0A6S7I6W4</accession>